<dbReference type="OrthoDB" id="1680946at2"/>
<sequence>MKITQDLQTKIDTNQTKRVNTSQPSQAFLSMVGQERDKLQGEQLTKFLNQIQAQGEKIAKFRSFKDLAKYKRMIHEFIDEAVKHGMTLKQSRSWDLTGGNRQLTLVEQIDEKLINLTDQLLDQEKDSLDLLKVIGEIKGLLVNLYA</sequence>
<dbReference type="EMBL" id="VMHE01000024">
    <property type="protein sequence ID" value="TSJ61788.1"/>
    <property type="molecule type" value="Genomic_DNA"/>
</dbReference>
<dbReference type="SUPFAM" id="SSF158397">
    <property type="entry name" value="TM1646-like"/>
    <property type="match status" value="1"/>
</dbReference>
<name>A0A556PBN2_9BACI</name>
<comment type="caution">
    <text evidence="1">The sequence shown here is derived from an EMBL/GenBank/DDBJ whole genome shotgun (WGS) entry which is preliminary data.</text>
</comment>
<keyword evidence="2" id="KW-1185">Reference proteome</keyword>
<dbReference type="Gene3D" id="1.20.120.490">
    <property type="entry name" value="Hypothetical protein TM1646-like domain"/>
    <property type="match status" value="1"/>
</dbReference>
<evidence type="ECO:0000313" key="2">
    <source>
        <dbReference type="Proteomes" id="UP000316425"/>
    </source>
</evidence>
<organism evidence="1 2">
    <name type="scientific">Allobacillus salarius</name>
    <dbReference type="NCBI Taxonomy" id="1955272"/>
    <lineage>
        <taxon>Bacteria</taxon>
        <taxon>Bacillati</taxon>
        <taxon>Bacillota</taxon>
        <taxon>Bacilli</taxon>
        <taxon>Bacillales</taxon>
        <taxon>Bacillaceae</taxon>
        <taxon>Allobacillus</taxon>
    </lineage>
</organism>
<dbReference type="InterPro" id="IPR005585">
    <property type="entry name" value="DUF327"/>
</dbReference>
<evidence type="ECO:0000313" key="1">
    <source>
        <dbReference type="EMBL" id="TSJ61788.1"/>
    </source>
</evidence>
<reference evidence="1 2" key="1">
    <citation type="submission" date="2019-07" db="EMBL/GenBank/DDBJ databases">
        <title>Allobacillus sp. nov. SKP isolated from shrimp paste of Euphausiacea.</title>
        <authorList>
            <person name="Kanchanasin P."/>
            <person name="Tanasupawat S."/>
            <person name="Shi W."/>
            <person name="Wu L."/>
            <person name="Ma J."/>
        </authorList>
    </citation>
    <scope>NUCLEOTIDE SEQUENCE [LARGE SCALE GENOMIC DNA]</scope>
    <source>
        <strain evidence="1 2">SKP4-8</strain>
    </source>
</reference>
<dbReference type="RefSeq" id="WP_144089348.1">
    <property type="nucleotide sequence ID" value="NZ_VMHE01000024.1"/>
</dbReference>
<gene>
    <name evidence="1" type="ORF">FPQ13_10820</name>
</gene>
<dbReference type="Proteomes" id="UP000316425">
    <property type="component" value="Unassembled WGS sequence"/>
</dbReference>
<dbReference type="Pfam" id="PF03885">
    <property type="entry name" value="DUF327"/>
    <property type="match status" value="1"/>
</dbReference>
<dbReference type="InterPro" id="IPR024042">
    <property type="entry name" value="TM1646-like_dom_sf"/>
</dbReference>
<accession>A0A556PBN2</accession>
<protein>
    <submittedName>
        <fullName evidence="1">DUF327 family protein</fullName>
    </submittedName>
</protein>
<proteinExistence type="predicted"/>
<dbReference type="AlphaFoldDB" id="A0A556PBN2"/>